<protein>
    <submittedName>
        <fullName evidence="3">Glutamyl-tRNA amidotransferase</fullName>
    </submittedName>
</protein>
<proteinExistence type="predicted"/>
<sequence length="482" mass="47876">MSPPWEAPPRQPCHGRGGVGARSVRRRAGSGTARRVTGTMARMDTSVWRVLGRDGVGPARDGDPLVAPAGSGVLDGETVAVKDLIAVAGRRVGAGNPAWLAQAPLEAAHAPAVARLAQAGAAITGIAQTEEFAWSLTGANAHYGTPPNPAAPGRISGGSTSGPATAVAAGEVSIGLGTDTSGSIRVPAAYQGLWGFRPTHGAVSGEGVLPLAPSFDTVGWLTRDPDLLARVGDVLLPPDPSATMSADRGDGSALDGRAAPTEAAASAPTEGLTPAPAAGAAPFRRRLVPARGLLDLAEPDVRSAVEAWLAGSTAAPALAVAGGAGLGAPPFTGLPDAWVQAVRVVQAAEAWQAHGTWVAEHLGDLGPAVRGRFEFARSVTAEEAAAARGVAAEARSVIREQVGDRVLVVPSASSVAPAAGDPDAAEAVRVATVTLCATAVLGGLPAVSIPVRTAGGLPAGVCLVGPAGSDRGLLAMAARPTP</sequence>
<feature type="domain" description="Amidase" evidence="2">
    <location>
        <begin position="71"/>
        <end position="245"/>
    </location>
</feature>
<dbReference type="InterPro" id="IPR036928">
    <property type="entry name" value="AS_sf"/>
</dbReference>
<organism evidence="3 4">
    <name type="scientific">Myceligenerans indicum</name>
    <dbReference type="NCBI Taxonomy" id="2593663"/>
    <lineage>
        <taxon>Bacteria</taxon>
        <taxon>Bacillati</taxon>
        <taxon>Actinomycetota</taxon>
        <taxon>Actinomycetes</taxon>
        <taxon>Micrococcales</taxon>
        <taxon>Promicromonosporaceae</taxon>
        <taxon>Myceligenerans</taxon>
    </lineage>
</organism>
<dbReference type="Proteomes" id="UP000675409">
    <property type="component" value="Unassembled WGS sequence"/>
</dbReference>
<dbReference type="InterPro" id="IPR023631">
    <property type="entry name" value="Amidase_dom"/>
</dbReference>
<dbReference type="PANTHER" id="PTHR46310">
    <property type="entry name" value="AMIDASE 1"/>
    <property type="match status" value="1"/>
</dbReference>
<reference evidence="3 4" key="1">
    <citation type="journal article" date="2021" name="Arch. Microbiol.">
        <title>Myceligenerans indicum sp. nov., an actinobacterium isolated from mangrove sediment of Sundarbans, India.</title>
        <authorList>
            <person name="Asha K."/>
            <person name="Bhadury P."/>
        </authorList>
    </citation>
    <scope>NUCLEOTIDE SEQUENCE [LARGE SCALE GENOMIC DNA]</scope>
    <source>
        <strain evidence="3 4">I2</strain>
    </source>
</reference>
<feature type="region of interest" description="Disordered" evidence="1">
    <location>
        <begin position="238"/>
        <end position="278"/>
    </location>
</feature>
<dbReference type="EMBL" id="JABBYC010000053">
    <property type="protein sequence ID" value="MBL0888371.1"/>
    <property type="molecule type" value="Genomic_DNA"/>
</dbReference>
<feature type="compositionally biased region" description="Pro residues" evidence="1">
    <location>
        <begin position="1"/>
        <end position="11"/>
    </location>
</feature>
<feature type="region of interest" description="Disordered" evidence="1">
    <location>
        <begin position="1"/>
        <end position="34"/>
    </location>
</feature>
<dbReference type="Pfam" id="PF01425">
    <property type="entry name" value="Amidase"/>
    <property type="match status" value="1"/>
</dbReference>
<evidence type="ECO:0000313" key="3">
    <source>
        <dbReference type="EMBL" id="MBL0888371.1"/>
    </source>
</evidence>
<evidence type="ECO:0000313" key="4">
    <source>
        <dbReference type="Proteomes" id="UP000675409"/>
    </source>
</evidence>
<gene>
    <name evidence="3" type="ORF">HGK34_19130</name>
</gene>
<dbReference type="Gene3D" id="3.90.1300.10">
    <property type="entry name" value="Amidase signature (AS) domain"/>
    <property type="match status" value="1"/>
</dbReference>
<name>A0ABS1LQ13_9MICO</name>
<comment type="caution">
    <text evidence="3">The sequence shown here is derived from an EMBL/GenBank/DDBJ whole genome shotgun (WGS) entry which is preliminary data.</text>
</comment>
<feature type="compositionally biased region" description="Low complexity" evidence="1">
    <location>
        <begin position="258"/>
        <end position="278"/>
    </location>
</feature>
<dbReference type="SUPFAM" id="SSF75304">
    <property type="entry name" value="Amidase signature (AS) enzymes"/>
    <property type="match status" value="1"/>
</dbReference>
<evidence type="ECO:0000259" key="2">
    <source>
        <dbReference type="Pfam" id="PF01425"/>
    </source>
</evidence>
<dbReference type="PANTHER" id="PTHR46310:SF7">
    <property type="entry name" value="AMIDASE 1"/>
    <property type="match status" value="1"/>
</dbReference>
<accession>A0ABS1LQ13</accession>
<evidence type="ECO:0000256" key="1">
    <source>
        <dbReference type="SAM" id="MobiDB-lite"/>
    </source>
</evidence>
<keyword evidence="4" id="KW-1185">Reference proteome</keyword>